<evidence type="ECO:0000313" key="2">
    <source>
        <dbReference type="Proteomes" id="UP001055811"/>
    </source>
</evidence>
<reference evidence="2" key="1">
    <citation type="journal article" date="2022" name="Mol. Ecol. Resour.">
        <title>The genomes of chicory, endive, great burdock and yacon provide insights into Asteraceae palaeo-polyploidization history and plant inulin production.</title>
        <authorList>
            <person name="Fan W."/>
            <person name="Wang S."/>
            <person name="Wang H."/>
            <person name="Wang A."/>
            <person name="Jiang F."/>
            <person name="Liu H."/>
            <person name="Zhao H."/>
            <person name="Xu D."/>
            <person name="Zhang Y."/>
        </authorList>
    </citation>
    <scope>NUCLEOTIDE SEQUENCE [LARGE SCALE GENOMIC DNA]</scope>
    <source>
        <strain evidence="2">cv. Punajuju</strain>
    </source>
</reference>
<dbReference type="Proteomes" id="UP001055811">
    <property type="component" value="Linkage Group LG06"/>
</dbReference>
<protein>
    <submittedName>
        <fullName evidence="1">Uncharacterized protein</fullName>
    </submittedName>
</protein>
<keyword evidence="2" id="KW-1185">Reference proteome</keyword>
<sequence>MIIRFLIFLSIKSAISGFGIREVISTLSMITCGEDAISPNNSKDAKNKDIEDILIFSGDHLYHIDYLNLLLSST</sequence>
<evidence type="ECO:0000313" key="1">
    <source>
        <dbReference type="EMBL" id="KAI3721021.1"/>
    </source>
</evidence>
<name>A0ACB9BGU9_CICIN</name>
<accession>A0ACB9BGU9</accession>
<organism evidence="1 2">
    <name type="scientific">Cichorium intybus</name>
    <name type="common">Chicory</name>
    <dbReference type="NCBI Taxonomy" id="13427"/>
    <lineage>
        <taxon>Eukaryota</taxon>
        <taxon>Viridiplantae</taxon>
        <taxon>Streptophyta</taxon>
        <taxon>Embryophyta</taxon>
        <taxon>Tracheophyta</taxon>
        <taxon>Spermatophyta</taxon>
        <taxon>Magnoliopsida</taxon>
        <taxon>eudicotyledons</taxon>
        <taxon>Gunneridae</taxon>
        <taxon>Pentapetalae</taxon>
        <taxon>asterids</taxon>
        <taxon>campanulids</taxon>
        <taxon>Asterales</taxon>
        <taxon>Asteraceae</taxon>
        <taxon>Cichorioideae</taxon>
        <taxon>Cichorieae</taxon>
        <taxon>Cichoriinae</taxon>
        <taxon>Cichorium</taxon>
    </lineage>
</organism>
<dbReference type="EMBL" id="CM042014">
    <property type="protein sequence ID" value="KAI3721021.1"/>
    <property type="molecule type" value="Genomic_DNA"/>
</dbReference>
<comment type="caution">
    <text evidence="1">The sequence shown here is derived from an EMBL/GenBank/DDBJ whole genome shotgun (WGS) entry which is preliminary data.</text>
</comment>
<proteinExistence type="predicted"/>
<reference evidence="1 2" key="2">
    <citation type="journal article" date="2022" name="Mol. Ecol. Resour.">
        <title>The genomes of chicory, endive, great burdock and yacon provide insights into Asteraceae paleo-polyploidization history and plant inulin production.</title>
        <authorList>
            <person name="Fan W."/>
            <person name="Wang S."/>
            <person name="Wang H."/>
            <person name="Wang A."/>
            <person name="Jiang F."/>
            <person name="Liu H."/>
            <person name="Zhao H."/>
            <person name="Xu D."/>
            <person name="Zhang Y."/>
        </authorList>
    </citation>
    <scope>NUCLEOTIDE SEQUENCE [LARGE SCALE GENOMIC DNA]</scope>
    <source>
        <strain evidence="2">cv. Punajuju</strain>
        <tissue evidence="1">Leaves</tissue>
    </source>
</reference>
<gene>
    <name evidence="1" type="ORF">L2E82_32023</name>
</gene>